<evidence type="ECO:0000313" key="2">
    <source>
        <dbReference type="Proteomes" id="UP001386437"/>
    </source>
</evidence>
<accession>A0ABU8IWM0</accession>
<dbReference type="RefSeq" id="WP_336599973.1">
    <property type="nucleotide sequence ID" value="NZ_JACFYJ010000042.1"/>
</dbReference>
<name>A0ABU8IWM0_9BURK</name>
<proteinExistence type="predicted"/>
<dbReference type="EMBL" id="JACFYJ010000042">
    <property type="protein sequence ID" value="MEI5999992.1"/>
    <property type="molecule type" value="Genomic_DNA"/>
</dbReference>
<reference evidence="1 2" key="1">
    <citation type="journal article" date="2022" name="Arch. Microbiol.">
        <title>Paraburkholderia bengalensis sp. nov. isolated from roots of Oryza sativa, IR64.</title>
        <authorList>
            <person name="Nag P."/>
            <person name="Mondal N."/>
            <person name="Sarkar J."/>
            <person name="Das S."/>
        </authorList>
    </citation>
    <scope>NUCLEOTIDE SEQUENCE [LARGE SCALE GENOMIC DNA]</scope>
    <source>
        <strain evidence="1 2">IR64_4_BI</strain>
    </source>
</reference>
<comment type="caution">
    <text evidence="1">The sequence shown here is derived from an EMBL/GenBank/DDBJ whole genome shotgun (WGS) entry which is preliminary data.</text>
</comment>
<organism evidence="1 2">
    <name type="scientific">Paraburkholderia bengalensis</name>
    <dbReference type="NCBI Taxonomy" id="2747562"/>
    <lineage>
        <taxon>Bacteria</taxon>
        <taxon>Pseudomonadati</taxon>
        <taxon>Pseudomonadota</taxon>
        <taxon>Betaproteobacteria</taxon>
        <taxon>Burkholderiales</taxon>
        <taxon>Burkholderiaceae</taxon>
        <taxon>Paraburkholderia</taxon>
    </lineage>
</organism>
<gene>
    <name evidence="1" type="ORF">H3V53_23110</name>
</gene>
<protein>
    <submittedName>
        <fullName evidence="1">Uncharacterized protein</fullName>
    </submittedName>
</protein>
<keyword evidence="2" id="KW-1185">Reference proteome</keyword>
<evidence type="ECO:0000313" key="1">
    <source>
        <dbReference type="EMBL" id="MEI5999992.1"/>
    </source>
</evidence>
<sequence>MSIQHRENDEQAGAAGRVSAVCGAVAAMLEALVRASRIERQREITCQIVELATTAAQTPMQPGAQGAPWRG</sequence>
<dbReference type="Proteomes" id="UP001386437">
    <property type="component" value="Unassembled WGS sequence"/>
</dbReference>